<evidence type="ECO:0000256" key="1">
    <source>
        <dbReference type="SAM" id="MobiDB-lite"/>
    </source>
</evidence>
<evidence type="ECO:0000313" key="2">
    <source>
        <dbReference type="EMBL" id="VFU37575.1"/>
    </source>
</evidence>
<name>A0A6N2L9X6_SALVM</name>
<proteinExistence type="predicted"/>
<sequence>MRIYTCKRLKLLLSFPLPLLPNQSFPSPLSTYFLTSTKQNPKTNTHRRQTKREKDTAFRQQSRPETQYHNRLSFDGVVMLRVNGE</sequence>
<gene>
    <name evidence="2" type="ORF">SVIM_LOCUS199805</name>
</gene>
<dbReference type="EMBL" id="CAADRP010001302">
    <property type="protein sequence ID" value="VFU37575.1"/>
    <property type="molecule type" value="Genomic_DNA"/>
</dbReference>
<accession>A0A6N2L9X6</accession>
<feature type="compositionally biased region" description="Polar residues" evidence="1">
    <location>
        <begin position="33"/>
        <end position="43"/>
    </location>
</feature>
<dbReference type="AlphaFoldDB" id="A0A6N2L9X6"/>
<reference evidence="2" key="1">
    <citation type="submission" date="2019-03" db="EMBL/GenBank/DDBJ databases">
        <authorList>
            <person name="Mank J."/>
            <person name="Almeida P."/>
        </authorList>
    </citation>
    <scope>NUCLEOTIDE SEQUENCE</scope>
    <source>
        <strain evidence="2">78183</strain>
    </source>
</reference>
<feature type="region of interest" description="Disordered" evidence="1">
    <location>
        <begin position="33"/>
        <end position="65"/>
    </location>
</feature>
<protein>
    <submittedName>
        <fullName evidence="2">Uncharacterized protein</fullName>
    </submittedName>
</protein>
<organism evidence="2">
    <name type="scientific">Salix viminalis</name>
    <name type="common">Common osier</name>
    <name type="synonym">Basket willow</name>
    <dbReference type="NCBI Taxonomy" id="40686"/>
    <lineage>
        <taxon>Eukaryota</taxon>
        <taxon>Viridiplantae</taxon>
        <taxon>Streptophyta</taxon>
        <taxon>Embryophyta</taxon>
        <taxon>Tracheophyta</taxon>
        <taxon>Spermatophyta</taxon>
        <taxon>Magnoliopsida</taxon>
        <taxon>eudicotyledons</taxon>
        <taxon>Gunneridae</taxon>
        <taxon>Pentapetalae</taxon>
        <taxon>rosids</taxon>
        <taxon>fabids</taxon>
        <taxon>Malpighiales</taxon>
        <taxon>Salicaceae</taxon>
        <taxon>Saliceae</taxon>
        <taxon>Salix</taxon>
    </lineage>
</organism>